<feature type="region of interest" description="Disordered" evidence="1">
    <location>
        <begin position="351"/>
        <end position="436"/>
    </location>
</feature>
<dbReference type="AlphaFoldDB" id="A0A0J6WLK7"/>
<evidence type="ECO:0000313" key="3">
    <source>
        <dbReference type="Proteomes" id="UP000036513"/>
    </source>
</evidence>
<dbReference type="PATRIC" id="fig|37916.4.peg.1099"/>
<feature type="compositionally biased region" description="Pro residues" evidence="1">
    <location>
        <begin position="493"/>
        <end position="502"/>
    </location>
</feature>
<feature type="compositionally biased region" description="Polar residues" evidence="1">
    <location>
        <begin position="410"/>
        <end position="419"/>
    </location>
</feature>
<accession>A0A0J6WLK7</accession>
<feature type="region of interest" description="Disordered" evidence="1">
    <location>
        <begin position="246"/>
        <end position="318"/>
    </location>
</feature>
<feature type="compositionally biased region" description="Pro residues" evidence="1">
    <location>
        <begin position="517"/>
        <end position="529"/>
    </location>
</feature>
<organism evidence="2 3">
    <name type="scientific">Mycolicibacterium chlorophenolicum</name>
    <dbReference type="NCBI Taxonomy" id="37916"/>
    <lineage>
        <taxon>Bacteria</taxon>
        <taxon>Bacillati</taxon>
        <taxon>Actinomycetota</taxon>
        <taxon>Actinomycetes</taxon>
        <taxon>Mycobacteriales</taxon>
        <taxon>Mycobacteriaceae</taxon>
        <taxon>Mycolicibacterium</taxon>
    </lineage>
</organism>
<evidence type="ECO:0000256" key="1">
    <source>
        <dbReference type="SAM" id="MobiDB-lite"/>
    </source>
</evidence>
<sequence>MAVSKSGGDCANEVIGSNWPTENEDSYAAYATALLEKASQAQKAAQAKQAEQQYAQSETSSQTLDALAKAAGMDAAKHMQSAEDFAKAAGWAKYAATAIKAAKLAMNEAAAAHEAIHAMPTISATAASKGGKGATQKAKDADLEEKQNLVADAKGSMDSALDAADRAVQADAIPTPFGGTPAIPEGSGTSGTDAGGGSGLPGDAPVASVPGGGAGAPSASAGGGGEAPAAPAAPALPPSVFAAPAAPPAGLGGDPASALGSSPAASAGEGAGSGMGSGMGGMPMGGSPMGMGQMPMQPPQMPQGGGAGAGGGPVGEVAKPVSDMVSKLAGKDGGSGGGVPVSEQTLDKLLAAQGGDGGAGGDQQAPSDDGSGDGKPGDGKGDHLDGDPKKGAAAGTHDQVTGVRAPTDPYSASNTNPALNNPAASHGGAPSPAAPVVTAPPVAVSAPMTELSADDNAPAAPVQHASAQVQPPTVENAGLHTHTAAAGITGPGAPAPVSPTPNPQAQGGLLGAYPAPGGMPGPTPPMGGMPMMPPMGGMGAGGGAGGGGSVSPVLAAVPAAIGGAVVARDSHREPQGDAPVERILALPPEHGTAENHLAGLAKVFRTRGWESERIAVGVFMDGTVLQPRLRYIVATSDGLSLIPLGIATPAGVELLSQQRVRSSFVSDWSGNDHPGRKLAALANEYSQEVGRLVYLVSTDSDAAQSPGRSGEVTEVYQTAAETTGLIRDNRATSAVAPRTEIVRRLPIREEQAQEALAAFGAAWGFHDATADDLNSSRAMLWAARWGRARSRSDDYPALLATYLYVEGLEALRAGRLDEAAYSASSMLSVEPLDA</sequence>
<comment type="caution">
    <text evidence="2">The sequence shown here is derived from an EMBL/GenBank/DDBJ whole genome shotgun (WGS) entry which is preliminary data.</text>
</comment>
<protein>
    <submittedName>
        <fullName evidence="2">Uncharacterized protein</fullName>
    </submittedName>
</protein>
<feature type="compositionally biased region" description="Gly residues" evidence="1">
    <location>
        <begin position="210"/>
        <end position="226"/>
    </location>
</feature>
<feature type="compositionally biased region" description="Low complexity" evidence="1">
    <location>
        <begin position="422"/>
        <end position="436"/>
    </location>
</feature>
<feature type="compositionally biased region" description="Basic and acidic residues" evidence="1">
    <location>
        <begin position="375"/>
        <end position="390"/>
    </location>
</feature>
<feature type="compositionally biased region" description="Gly residues" evidence="1">
    <location>
        <begin position="269"/>
        <end position="289"/>
    </location>
</feature>
<keyword evidence="3" id="KW-1185">Reference proteome</keyword>
<reference evidence="2 3" key="1">
    <citation type="journal article" date="2015" name="Genome Biol. Evol.">
        <title>Characterization of Three Mycobacterium spp. with Potential Use in Bioremediation by Genome Sequencing and Comparative Genomics.</title>
        <authorList>
            <person name="Das S."/>
            <person name="Pettersson B.M."/>
            <person name="Behra P.R."/>
            <person name="Ramesh M."/>
            <person name="Dasgupta S."/>
            <person name="Bhattacharya A."/>
            <person name="Kirsebom L.A."/>
        </authorList>
    </citation>
    <scope>NUCLEOTIDE SEQUENCE [LARGE SCALE GENOMIC DNA]</scope>
    <source>
        <strain evidence="2 3">DSM 43826</strain>
    </source>
</reference>
<dbReference type="Proteomes" id="UP000036513">
    <property type="component" value="Unassembled WGS sequence"/>
</dbReference>
<name>A0A0J6WLK7_9MYCO</name>
<feature type="compositionally biased region" description="Low complexity" evidence="1">
    <location>
        <begin position="254"/>
        <end position="268"/>
    </location>
</feature>
<proteinExistence type="predicted"/>
<gene>
    <name evidence="2" type="ORF">MCHLDSM_01215</name>
</gene>
<feature type="region of interest" description="Disordered" evidence="1">
    <location>
        <begin position="484"/>
        <end position="529"/>
    </location>
</feature>
<feature type="compositionally biased region" description="Gly residues" evidence="1">
    <location>
        <begin position="303"/>
        <end position="314"/>
    </location>
</feature>
<evidence type="ECO:0000313" key="2">
    <source>
        <dbReference type="EMBL" id="KMO82592.1"/>
    </source>
</evidence>
<feature type="region of interest" description="Disordered" evidence="1">
    <location>
        <begin position="172"/>
        <end position="232"/>
    </location>
</feature>
<dbReference type="RefSeq" id="WP_048469132.1">
    <property type="nucleotide sequence ID" value="NZ_JYNL01000009.1"/>
</dbReference>
<dbReference type="STRING" id="37916.MCHLDSM_01215"/>
<dbReference type="EMBL" id="JYNL01000009">
    <property type="protein sequence ID" value="KMO82592.1"/>
    <property type="molecule type" value="Genomic_DNA"/>
</dbReference>